<organism evidence="2 3">
    <name type="scientific">Liparis tanakae</name>
    <name type="common">Tanaka's snailfish</name>
    <dbReference type="NCBI Taxonomy" id="230148"/>
    <lineage>
        <taxon>Eukaryota</taxon>
        <taxon>Metazoa</taxon>
        <taxon>Chordata</taxon>
        <taxon>Craniata</taxon>
        <taxon>Vertebrata</taxon>
        <taxon>Euteleostomi</taxon>
        <taxon>Actinopterygii</taxon>
        <taxon>Neopterygii</taxon>
        <taxon>Teleostei</taxon>
        <taxon>Neoteleostei</taxon>
        <taxon>Acanthomorphata</taxon>
        <taxon>Eupercaria</taxon>
        <taxon>Perciformes</taxon>
        <taxon>Cottioidei</taxon>
        <taxon>Cottales</taxon>
        <taxon>Liparidae</taxon>
        <taxon>Liparis</taxon>
    </lineage>
</organism>
<protein>
    <submittedName>
        <fullName evidence="2">Uncharacterized protein</fullName>
    </submittedName>
</protein>
<accession>A0A4Z2E8H7</accession>
<evidence type="ECO:0000313" key="3">
    <source>
        <dbReference type="Proteomes" id="UP000314294"/>
    </source>
</evidence>
<dbReference type="Proteomes" id="UP000314294">
    <property type="component" value="Unassembled WGS sequence"/>
</dbReference>
<dbReference type="AlphaFoldDB" id="A0A4Z2E8H7"/>
<evidence type="ECO:0000313" key="2">
    <source>
        <dbReference type="EMBL" id="TNN25107.1"/>
    </source>
</evidence>
<gene>
    <name evidence="2" type="ORF">EYF80_064765</name>
</gene>
<sequence length="74" mass="8165">METAPRNKEEVEFTPSGSSSSPLGSDWLNRVTDVQFKPIRDTGRPHVGRIRKLAISADIFISISTHALDRGTDV</sequence>
<feature type="region of interest" description="Disordered" evidence="1">
    <location>
        <begin position="1"/>
        <end position="26"/>
    </location>
</feature>
<reference evidence="2 3" key="1">
    <citation type="submission" date="2019-03" db="EMBL/GenBank/DDBJ databases">
        <title>First draft genome of Liparis tanakae, snailfish: a comprehensive survey of snailfish specific genes.</title>
        <authorList>
            <person name="Kim W."/>
            <person name="Song I."/>
            <person name="Jeong J.-H."/>
            <person name="Kim D."/>
            <person name="Kim S."/>
            <person name="Ryu S."/>
            <person name="Song J.Y."/>
            <person name="Lee S.K."/>
        </authorList>
    </citation>
    <scope>NUCLEOTIDE SEQUENCE [LARGE SCALE GENOMIC DNA]</scope>
    <source>
        <tissue evidence="2">Muscle</tissue>
    </source>
</reference>
<feature type="compositionally biased region" description="Low complexity" evidence="1">
    <location>
        <begin position="15"/>
        <end position="25"/>
    </location>
</feature>
<evidence type="ECO:0000256" key="1">
    <source>
        <dbReference type="SAM" id="MobiDB-lite"/>
    </source>
</evidence>
<comment type="caution">
    <text evidence="2">The sequence shown here is derived from an EMBL/GenBank/DDBJ whole genome shotgun (WGS) entry which is preliminary data.</text>
</comment>
<name>A0A4Z2E8H7_9TELE</name>
<proteinExistence type="predicted"/>
<keyword evidence="3" id="KW-1185">Reference proteome</keyword>
<feature type="compositionally biased region" description="Basic and acidic residues" evidence="1">
    <location>
        <begin position="1"/>
        <end position="11"/>
    </location>
</feature>
<dbReference type="EMBL" id="SRLO01013400">
    <property type="protein sequence ID" value="TNN25107.1"/>
    <property type="molecule type" value="Genomic_DNA"/>
</dbReference>